<dbReference type="NCBIfam" id="NF006379">
    <property type="entry name" value="PRK08618.1"/>
    <property type="match status" value="1"/>
</dbReference>
<evidence type="ECO:0000256" key="6">
    <source>
        <dbReference type="ARBA" id="ARBA00067080"/>
    </source>
</evidence>
<name>U2QWM0_9BACL</name>
<dbReference type="eggNOG" id="COG2423">
    <property type="taxonomic scope" value="Bacteria"/>
</dbReference>
<dbReference type="GO" id="GO:0019752">
    <property type="term" value="P:carboxylic acid metabolic process"/>
    <property type="evidence" value="ECO:0007669"/>
    <property type="project" value="UniProtKB-ARBA"/>
</dbReference>
<reference evidence="9 10" key="1">
    <citation type="submission" date="2013-08" db="EMBL/GenBank/DDBJ databases">
        <authorList>
            <person name="Weinstock G."/>
            <person name="Sodergren E."/>
            <person name="Wylie T."/>
            <person name="Fulton L."/>
            <person name="Fulton R."/>
            <person name="Fronick C."/>
            <person name="O'Laughlin M."/>
            <person name="Godfrey J."/>
            <person name="Miner T."/>
            <person name="Herter B."/>
            <person name="Appelbaum E."/>
            <person name="Cordes M."/>
            <person name="Lek S."/>
            <person name="Wollam A."/>
            <person name="Pepin K.H."/>
            <person name="Palsikar V.B."/>
            <person name="Mitreva M."/>
            <person name="Wilson R.K."/>
        </authorList>
    </citation>
    <scope>NUCLEOTIDE SEQUENCE [LARGE SCALE GENOMIC DNA]</scope>
    <source>
        <strain evidence="9 10">ATCC 700627</strain>
    </source>
</reference>
<comment type="similarity">
    <text evidence="1">Belongs to the ornithine cyclodeaminase/mu-crystallin family.</text>
</comment>
<dbReference type="GO" id="GO:0005737">
    <property type="term" value="C:cytoplasm"/>
    <property type="evidence" value="ECO:0007669"/>
    <property type="project" value="TreeGrafter"/>
</dbReference>
<gene>
    <name evidence="9" type="ORF">HMPREF1983_00031</name>
</gene>
<evidence type="ECO:0000313" key="10">
    <source>
        <dbReference type="Proteomes" id="UP000016637"/>
    </source>
</evidence>
<dbReference type="PANTHER" id="PTHR13812:SF19">
    <property type="entry name" value="KETIMINE REDUCTASE MU-CRYSTALLIN"/>
    <property type="match status" value="1"/>
</dbReference>
<dbReference type="Gene3D" id="3.40.50.720">
    <property type="entry name" value="NAD(P)-binding Rossmann-like Domain"/>
    <property type="match status" value="1"/>
</dbReference>
<dbReference type="PIRSF" id="PIRSF001439">
    <property type="entry name" value="CryM"/>
    <property type="match status" value="1"/>
</dbReference>
<evidence type="ECO:0000256" key="1">
    <source>
        <dbReference type="ARBA" id="ARBA00008903"/>
    </source>
</evidence>
<evidence type="ECO:0000256" key="8">
    <source>
        <dbReference type="ARBA" id="ARBA00078572"/>
    </source>
</evidence>
<keyword evidence="10" id="KW-1185">Reference proteome</keyword>
<dbReference type="EMBL" id="AWVP01000003">
    <property type="protein sequence ID" value="ERK60609.1"/>
    <property type="molecule type" value="Genomic_DNA"/>
</dbReference>
<comment type="caution">
    <text evidence="9">The sequence shown here is derived from an EMBL/GenBank/DDBJ whole genome shotgun (WGS) entry which is preliminary data.</text>
</comment>
<evidence type="ECO:0000256" key="4">
    <source>
        <dbReference type="ARBA" id="ARBA00050354"/>
    </source>
</evidence>
<evidence type="ECO:0000256" key="3">
    <source>
        <dbReference type="ARBA" id="ARBA00023027"/>
    </source>
</evidence>
<dbReference type="EC" id="1.5.1.49" evidence="6"/>
<dbReference type="PATRIC" id="fig|1321820.3.peg.31"/>
<sequence length="330" mass="35889">MIILTKEDIKKCITMKEAIEINKEALKNYSNKNAIVPLRTNLNIDKYNGQALFMPASISGKNDSLGIKIVSVYPDNVKNNLPSVPAIMLVFDSKTGIISGLLDGTYLTQLRTAALQGAATDLLAKKNSRIAALIGTGGQAYEQAHAMLTVRKLDELRVVGRNFEKTKKFVELINNDFKQFNTKIIALENSNTAITDADIITTVTTSTTPTFNSDFVKLGTHINGIGSYTPEMIELPTKIITQADKIFFDTNNGVLNEAGDILLALKEKMINKSSFTGELGELISKKVNGRENNDEITLFKSVGSAVLDVATSEAIIKKAAKIGIGNCIKI</sequence>
<dbReference type="GO" id="GO:0016491">
    <property type="term" value="F:oxidoreductase activity"/>
    <property type="evidence" value="ECO:0007669"/>
    <property type="project" value="UniProtKB-KW"/>
</dbReference>
<dbReference type="FunFam" id="3.40.50.720:FF:000311">
    <property type="entry name" value="Ornithine cyclodeaminase"/>
    <property type="match status" value="1"/>
</dbReference>
<dbReference type="Pfam" id="PF02423">
    <property type="entry name" value="OCD_Mu_crystall"/>
    <property type="match status" value="1"/>
</dbReference>
<comment type="catalytic activity">
    <reaction evidence="5">
        <text>L-proline + NADP(+) = 1-pyrroline-2-carboxylate + NADPH + H(+)</text>
        <dbReference type="Rhea" id="RHEA:20317"/>
        <dbReference type="ChEBI" id="CHEBI:15378"/>
        <dbReference type="ChEBI" id="CHEBI:39785"/>
        <dbReference type="ChEBI" id="CHEBI:57783"/>
        <dbReference type="ChEBI" id="CHEBI:58349"/>
        <dbReference type="ChEBI" id="CHEBI:60039"/>
        <dbReference type="EC" id="1.5.1.49"/>
    </reaction>
</comment>
<organism evidence="9 10">
    <name type="scientific">Gemella bergeri ATCC 700627</name>
    <dbReference type="NCBI Taxonomy" id="1321820"/>
    <lineage>
        <taxon>Bacteria</taxon>
        <taxon>Bacillati</taxon>
        <taxon>Bacillota</taxon>
        <taxon>Bacilli</taxon>
        <taxon>Bacillales</taxon>
        <taxon>Gemellaceae</taxon>
        <taxon>Gemella</taxon>
    </lineage>
</organism>
<keyword evidence="2" id="KW-0560">Oxidoreductase</keyword>
<dbReference type="HOGENOM" id="CLU_042088_1_0_9"/>
<protein>
    <recommendedName>
        <fullName evidence="7">Delta(1)-pyrroline-2-carboxylate reductase</fullName>
        <ecNumber evidence="6">1.5.1.49</ecNumber>
    </recommendedName>
    <alternativeName>
        <fullName evidence="8">Proline ketimine reductase</fullName>
    </alternativeName>
</protein>
<dbReference type="InterPro" id="IPR023401">
    <property type="entry name" value="ODC_N"/>
</dbReference>
<proteinExistence type="inferred from homology"/>
<evidence type="ECO:0000256" key="7">
    <source>
        <dbReference type="ARBA" id="ARBA00070669"/>
    </source>
</evidence>
<dbReference type="RefSeq" id="WP_021752638.1">
    <property type="nucleotide sequence ID" value="NZ_KI271814.1"/>
</dbReference>
<dbReference type="InterPro" id="IPR003462">
    <property type="entry name" value="ODC_Mu_crystall"/>
</dbReference>
<evidence type="ECO:0000256" key="5">
    <source>
        <dbReference type="ARBA" id="ARBA00052703"/>
    </source>
</evidence>
<dbReference type="AlphaFoldDB" id="U2QWM0"/>
<dbReference type="PANTHER" id="PTHR13812">
    <property type="entry name" value="KETIMINE REDUCTASE MU-CRYSTALLIN"/>
    <property type="match status" value="1"/>
</dbReference>
<comment type="catalytic activity">
    <reaction evidence="4">
        <text>L-proline + NAD(+) = 1-pyrroline-2-carboxylate + NADH + H(+)</text>
        <dbReference type="Rhea" id="RHEA:20321"/>
        <dbReference type="ChEBI" id="CHEBI:15378"/>
        <dbReference type="ChEBI" id="CHEBI:39785"/>
        <dbReference type="ChEBI" id="CHEBI:57540"/>
        <dbReference type="ChEBI" id="CHEBI:57945"/>
        <dbReference type="ChEBI" id="CHEBI:60039"/>
        <dbReference type="EC" id="1.5.1.49"/>
    </reaction>
</comment>
<dbReference type="InterPro" id="IPR036291">
    <property type="entry name" value="NAD(P)-bd_dom_sf"/>
</dbReference>
<dbReference type="SUPFAM" id="SSF51735">
    <property type="entry name" value="NAD(P)-binding Rossmann-fold domains"/>
    <property type="match status" value="1"/>
</dbReference>
<dbReference type="FunFam" id="3.30.1780.10:FF:000002">
    <property type="entry name" value="Ornithine cyclodeaminase"/>
    <property type="match status" value="1"/>
</dbReference>
<dbReference type="Proteomes" id="UP000016637">
    <property type="component" value="Unassembled WGS sequence"/>
</dbReference>
<accession>U2QWM0</accession>
<evidence type="ECO:0000313" key="9">
    <source>
        <dbReference type="EMBL" id="ERK60609.1"/>
    </source>
</evidence>
<evidence type="ECO:0000256" key="2">
    <source>
        <dbReference type="ARBA" id="ARBA00023002"/>
    </source>
</evidence>
<dbReference type="Gene3D" id="3.30.1780.10">
    <property type="entry name" value="ornithine cyclodeaminase, domain 1"/>
    <property type="match status" value="1"/>
</dbReference>
<keyword evidence="3" id="KW-0520">NAD</keyword>